<dbReference type="CDD" id="cd17925">
    <property type="entry name" value="DEXDc_ComFA"/>
    <property type="match status" value="1"/>
</dbReference>
<gene>
    <name evidence="6" type="ORF">SAMN05216353_10575</name>
</gene>
<dbReference type="Pfam" id="PF00271">
    <property type="entry name" value="Helicase_C"/>
    <property type="match status" value="1"/>
</dbReference>
<dbReference type="SMART" id="SM00490">
    <property type="entry name" value="HELICc"/>
    <property type="match status" value="1"/>
</dbReference>
<dbReference type="InterPro" id="IPR001650">
    <property type="entry name" value="Helicase_C-like"/>
</dbReference>
<name>A0A1I2KMX5_9BACI</name>
<dbReference type="RefSeq" id="WP_089750675.1">
    <property type="nucleotide sequence ID" value="NZ_FOOG01000005.1"/>
</dbReference>
<reference evidence="7" key="1">
    <citation type="submission" date="2016-10" db="EMBL/GenBank/DDBJ databases">
        <authorList>
            <person name="Varghese N."/>
            <person name="Submissions S."/>
        </authorList>
    </citation>
    <scope>NUCLEOTIDE SEQUENCE [LARGE SCALE GENOMIC DNA]</scope>
    <source>
        <strain evidence="7">FP5</strain>
    </source>
</reference>
<dbReference type="PROSITE" id="PS51192">
    <property type="entry name" value="HELICASE_ATP_BIND_1"/>
    <property type="match status" value="1"/>
</dbReference>
<dbReference type="PANTHER" id="PTHR30580:SF1">
    <property type="entry name" value="COMF OPERON PROTEIN 1"/>
    <property type="match status" value="1"/>
</dbReference>
<dbReference type="AlphaFoldDB" id="A0A1I2KMX5"/>
<dbReference type="GO" id="GO:0006310">
    <property type="term" value="P:DNA recombination"/>
    <property type="evidence" value="ECO:0007669"/>
    <property type="project" value="TreeGrafter"/>
</dbReference>
<organism evidence="6 7">
    <name type="scientific">Halobacillus alkaliphilus</name>
    <dbReference type="NCBI Taxonomy" id="396056"/>
    <lineage>
        <taxon>Bacteria</taxon>
        <taxon>Bacillati</taxon>
        <taxon>Bacillota</taxon>
        <taxon>Bacilli</taxon>
        <taxon>Bacillales</taxon>
        <taxon>Bacillaceae</taxon>
        <taxon>Halobacillus</taxon>
    </lineage>
</organism>
<dbReference type="InterPro" id="IPR027417">
    <property type="entry name" value="P-loop_NTPase"/>
</dbReference>
<dbReference type="SUPFAM" id="SSF52540">
    <property type="entry name" value="P-loop containing nucleoside triphosphate hydrolases"/>
    <property type="match status" value="1"/>
</dbReference>
<dbReference type="GO" id="GO:0006270">
    <property type="term" value="P:DNA replication initiation"/>
    <property type="evidence" value="ECO:0007669"/>
    <property type="project" value="TreeGrafter"/>
</dbReference>
<evidence type="ECO:0000259" key="4">
    <source>
        <dbReference type="PROSITE" id="PS51192"/>
    </source>
</evidence>
<accession>A0A1I2KMX5</accession>
<evidence type="ECO:0000313" key="6">
    <source>
        <dbReference type="EMBL" id="SFF67873.1"/>
    </source>
</evidence>
<dbReference type="GO" id="GO:0043138">
    <property type="term" value="F:3'-5' DNA helicase activity"/>
    <property type="evidence" value="ECO:0007669"/>
    <property type="project" value="TreeGrafter"/>
</dbReference>
<evidence type="ECO:0000256" key="3">
    <source>
        <dbReference type="ARBA" id="ARBA00023125"/>
    </source>
</evidence>
<dbReference type="SMART" id="SM00487">
    <property type="entry name" value="DEXDc"/>
    <property type="match status" value="1"/>
</dbReference>
<feature type="domain" description="Helicase ATP-binding" evidence="4">
    <location>
        <begin position="145"/>
        <end position="297"/>
    </location>
</feature>
<dbReference type="InterPro" id="IPR014001">
    <property type="entry name" value="Helicase_ATP-bd"/>
</dbReference>
<dbReference type="GO" id="GO:0006302">
    <property type="term" value="P:double-strand break repair"/>
    <property type="evidence" value="ECO:0007669"/>
    <property type="project" value="TreeGrafter"/>
</dbReference>
<sequence length="471" mass="53478">MLQTLRTYFSDDFDWLPDLVTPHYYPQLAGKLLLHYEIPLDEPHLISALSQNVLIKVSGLEHHFWGFRCRRCGNKEQHLFAEIPHAACGKDCVYCRCCIQMGRVTECEPLYFGSPNVAWPRFENPCAWKGELTFSQQTAADEIRNVIQLGKGEKLIWAVCGAGKTEMLFPGLTEAFSSGKRVCLATPRTDVVRELLPRLKAAFPNVEIEALYGDSPNKQGAAQFLIATTHQLLRFAHAFDVMIIDEIDAFPFHQDPALHYASKRAAKIDSSLIYLTATPRKAQHKRIRNKTLPVVFIPKRFHGHPLPVPKLKLTPSLFHHLKRGKIPPSLLEKIKQQQQSNRQLLIFMPSVKQADQIAEYLRKWKMIVESVHAEDPKRADKVMAFRKKHYPILVTTTILERGVTFPSVDVYVVDAGHSVFDEAALVQIAGRAGRSPDDPYGEVIFFHTGKTNPLLDARESIMKMNRLGEKL</sequence>
<dbReference type="PROSITE" id="PS51194">
    <property type="entry name" value="HELICASE_CTER"/>
    <property type="match status" value="1"/>
</dbReference>
<keyword evidence="7" id="KW-1185">Reference proteome</keyword>
<dbReference type="OrthoDB" id="2077914at2"/>
<evidence type="ECO:0000313" key="7">
    <source>
        <dbReference type="Proteomes" id="UP000198897"/>
    </source>
</evidence>
<dbReference type="GO" id="GO:0005524">
    <property type="term" value="F:ATP binding"/>
    <property type="evidence" value="ECO:0007669"/>
    <property type="project" value="UniProtKB-KW"/>
</dbReference>
<dbReference type="EMBL" id="FOOG01000005">
    <property type="protein sequence ID" value="SFF67873.1"/>
    <property type="molecule type" value="Genomic_DNA"/>
</dbReference>
<dbReference type="GO" id="GO:0003677">
    <property type="term" value="F:DNA binding"/>
    <property type="evidence" value="ECO:0007669"/>
    <property type="project" value="UniProtKB-KW"/>
</dbReference>
<dbReference type="InterPro" id="IPR006935">
    <property type="entry name" value="Helicase/UvrB_N"/>
</dbReference>
<dbReference type="Gene3D" id="3.40.50.300">
    <property type="entry name" value="P-loop containing nucleotide triphosphate hydrolases"/>
    <property type="match status" value="2"/>
</dbReference>
<dbReference type="PANTHER" id="PTHR30580">
    <property type="entry name" value="PRIMOSOMAL PROTEIN N"/>
    <property type="match status" value="1"/>
</dbReference>
<evidence type="ECO:0000256" key="2">
    <source>
        <dbReference type="ARBA" id="ARBA00022840"/>
    </source>
</evidence>
<proteinExistence type="predicted"/>
<dbReference type="Pfam" id="PF04851">
    <property type="entry name" value="ResIII"/>
    <property type="match status" value="1"/>
</dbReference>
<protein>
    <submittedName>
        <fullName evidence="6">Competence protein ComFA</fullName>
    </submittedName>
</protein>
<keyword evidence="1" id="KW-0547">Nucleotide-binding</keyword>
<dbReference type="GO" id="GO:0016787">
    <property type="term" value="F:hydrolase activity"/>
    <property type="evidence" value="ECO:0007669"/>
    <property type="project" value="InterPro"/>
</dbReference>
<evidence type="ECO:0000256" key="1">
    <source>
        <dbReference type="ARBA" id="ARBA00022741"/>
    </source>
</evidence>
<evidence type="ECO:0000259" key="5">
    <source>
        <dbReference type="PROSITE" id="PS51194"/>
    </source>
</evidence>
<keyword evidence="2" id="KW-0067">ATP-binding</keyword>
<dbReference type="Proteomes" id="UP000198897">
    <property type="component" value="Unassembled WGS sequence"/>
</dbReference>
<feature type="domain" description="Helicase C-terminal" evidence="5">
    <location>
        <begin position="326"/>
        <end position="471"/>
    </location>
</feature>
<keyword evidence="3" id="KW-0238">DNA-binding</keyword>